<dbReference type="EMBL" id="VSSQ01090105">
    <property type="protein sequence ID" value="MPN36142.1"/>
    <property type="molecule type" value="Genomic_DNA"/>
</dbReference>
<dbReference type="AlphaFoldDB" id="A0A645HCP4"/>
<comment type="caution">
    <text evidence="1">The sequence shown here is derived from an EMBL/GenBank/DDBJ whole genome shotgun (WGS) entry which is preliminary data.</text>
</comment>
<evidence type="ECO:0000313" key="1">
    <source>
        <dbReference type="EMBL" id="MPN36142.1"/>
    </source>
</evidence>
<organism evidence="1">
    <name type="scientific">bioreactor metagenome</name>
    <dbReference type="NCBI Taxonomy" id="1076179"/>
    <lineage>
        <taxon>unclassified sequences</taxon>
        <taxon>metagenomes</taxon>
        <taxon>ecological metagenomes</taxon>
    </lineage>
</organism>
<proteinExistence type="predicted"/>
<accession>A0A645HCP4</accession>
<gene>
    <name evidence="1" type="ORF">SDC9_183648</name>
</gene>
<reference evidence="1" key="1">
    <citation type="submission" date="2019-08" db="EMBL/GenBank/DDBJ databases">
        <authorList>
            <person name="Kucharzyk K."/>
            <person name="Murdoch R.W."/>
            <person name="Higgins S."/>
            <person name="Loffler F."/>
        </authorList>
    </citation>
    <scope>NUCLEOTIDE SEQUENCE</scope>
</reference>
<protein>
    <submittedName>
        <fullName evidence="1">Uncharacterized protein</fullName>
    </submittedName>
</protein>
<sequence>MFQAGERLTPDLDLDPLQIERLLAPYPDTLLLGGDAPLLASKLSKHYAVDENSQFNLSLVLCTLGKRKFEQWGADEPDTGPVYVRKSDAEIALQETISSLEETHD</sequence>
<name>A0A645HCP4_9ZZZZ</name>